<feature type="active site" description="Proton acceptor" evidence="9">
    <location>
        <position position="300"/>
    </location>
</feature>
<feature type="active site" description="Nucleophile" evidence="9">
    <location>
        <position position="302"/>
    </location>
</feature>
<feature type="binding site" evidence="9">
    <location>
        <position position="228"/>
    </location>
    <ligand>
        <name>Zn(2+)</name>
        <dbReference type="ChEBI" id="CHEBI:29105"/>
        <note>catalytic</note>
    </ligand>
</feature>
<keyword evidence="3 9" id="KW-0479">Metal-binding</keyword>
<evidence type="ECO:0000313" key="12">
    <source>
        <dbReference type="Proteomes" id="UP001595444"/>
    </source>
</evidence>
<dbReference type="PANTHER" id="PTHR21327:SF18">
    <property type="entry name" value="3,4-DIHYDROXY-2-BUTANONE 4-PHOSPHATE SYNTHASE"/>
    <property type="match status" value="1"/>
</dbReference>
<dbReference type="Proteomes" id="UP001595444">
    <property type="component" value="Unassembled WGS sequence"/>
</dbReference>
<feature type="binding site" evidence="9">
    <location>
        <position position="239"/>
    </location>
    <ligand>
        <name>Zn(2+)</name>
        <dbReference type="ChEBI" id="CHEBI:29105"/>
        <note>catalytic</note>
    </ligand>
</feature>
<comment type="function">
    <text evidence="9">Catalyzes the conversion of GTP to 2,5-diamino-6-ribosylamino-4(3H)-pyrimidinone 5'-phosphate (DARP), formate and pyrophosphate.</text>
</comment>
<comment type="cofactor">
    <cofactor evidence="9">
        <name>Zn(2+)</name>
        <dbReference type="ChEBI" id="CHEBI:29105"/>
    </cofactor>
    <text evidence="9">Binds 1 zinc ion per subunit.</text>
</comment>
<feature type="binding site" evidence="9">
    <location>
        <position position="241"/>
    </location>
    <ligand>
        <name>Zn(2+)</name>
        <dbReference type="ChEBI" id="CHEBI:29105"/>
        <note>catalytic</note>
    </ligand>
</feature>
<dbReference type="PIRSF" id="PIRSF001259">
    <property type="entry name" value="RibA"/>
    <property type="match status" value="1"/>
</dbReference>
<organism evidence="11 12">
    <name type="scientific">Kordiimonas pumila</name>
    <dbReference type="NCBI Taxonomy" id="2161677"/>
    <lineage>
        <taxon>Bacteria</taxon>
        <taxon>Pseudomonadati</taxon>
        <taxon>Pseudomonadota</taxon>
        <taxon>Alphaproteobacteria</taxon>
        <taxon>Kordiimonadales</taxon>
        <taxon>Kordiimonadaceae</taxon>
        <taxon>Kordiimonas</taxon>
    </lineage>
</organism>
<feature type="binding site" evidence="9">
    <location>
        <position position="244"/>
    </location>
    <ligand>
        <name>GTP</name>
        <dbReference type="ChEBI" id="CHEBI:37565"/>
    </ligand>
</feature>
<dbReference type="RefSeq" id="WP_194214528.1">
    <property type="nucleotide sequence ID" value="NZ_CP061205.1"/>
</dbReference>
<evidence type="ECO:0000256" key="1">
    <source>
        <dbReference type="ARBA" id="ARBA00004853"/>
    </source>
</evidence>
<dbReference type="Pfam" id="PF00925">
    <property type="entry name" value="GTP_cyclohydro2"/>
    <property type="match status" value="1"/>
</dbReference>
<dbReference type="InterPro" id="IPR036144">
    <property type="entry name" value="RibA-like_sf"/>
</dbReference>
<keyword evidence="7 9" id="KW-0342">GTP-binding</keyword>
<feature type="binding site" evidence="9">
    <location>
        <position position="328"/>
    </location>
    <ligand>
        <name>GTP</name>
        <dbReference type="ChEBI" id="CHEBI:37565"/>
    </ligand>
</feature>
<keyword evidence="6 9" id="KW-0862">Zinc</keyword>
<evidence type="ECO:0000259" key="10">
    <source>
        <dbReference type="Pfam" id="PF00925"/>
    </source>
</evidence>
<dbReference type="EC" id="3.5.4.25" evidence="9"/>
<feature type="binding site" evidence="9">
    <location>
        <position position="288"/>
    </location>
    <ligand>
        <name>GTP</name>
        <dbReference type="ChEBI" id="CHEBI:37565"/>
    </ligand>
</feature>
<evidence type="ECO:0000256" key="8">
    <source>
        <dbReference type="ARBA" id="ARBA00049295"/>
    </source>
</evidence>
<proteinExistence type="inferred from homology"/>
<evidence type="ECO:0000313" key="11">
    <source>
        <dbReference type="EMBL" id="MFC3053648.1"/>
    </source>
</evidence>
<feature type="binding site" evidence="9">
    <location>
        <position position="323"/>
    </location>
    <ligand>
        <name>GTP</name>
        <dbReference type="ChEBI" id="CHEBI:37565"/>
    </ligand>
</feature>
<keyword evidence="5 9" id="KW-0378">Hydrolase</keyword>
<keyword evidence="2 9" id="KW-0686">Riboflavin biosynthesis</keyword>
<evidence type="ECO:0000256" key="5">
    <source>
        <dbReference type="ARBA" id="ARBA00022801"/>
    </source>
</evidence>
<comment type="caution">
    <text evidence="11">The sequence shown here is derived from an EMBL/GenBank/DDBJ whole genome shotgun (WGS) entry which is preliminary data.</text>
</comment>
<evidence type="ECO:0000256" key="6">
    <source>
        <dbReference type="ARBA" id="ARBA00022833"/>
    </source>
</evidence>
<dbReference type="CDD" id="cd00641">
    <property type="entry name" value="GTP_cyclohydro2"/>
    <property type="match status" value="1"/>
</dbReference>
<comment type="catalytic activity">
    <reaction evidence="8 9">
        <text>GTP + 4 H2O = 2,5-diamino-6-hydroxy-4-(5-phosphoribosylamino)-pyrimidine + formate + 2 phosphate + 3 H(+)</text>
        <dbReference type="Rhea" id="RHEA:23704"/>
        <dbReference type="ChEBI" id="CHEBI:15377"/>
        <dbReference type="ChEBI" id="CHEBI:15378"/>
        <dbReference type="ChEBI" id="CHEBI:15740"/>
        <dbReference type="ChEBI" id="CHEBI:37565"/>
        <dbReference type="ChEBI" id="CHEBI:43474"/>
        <dbReference type="ChEBI" id="CHEBI:58614"/>
        <dbReference type="EC" id="3.5.4.25"/>
    </reaction>
</comment>
<evidence type="ECO:0000256" key="4">
    <source>
        <dbReference type="ARBA" id="ARBA00022741"/>
    </source>
</evidence>
<dbReference type="Gene3D" id="3.40.50.10990">
    <property type="entry name" value="GTP cyclohydrolase II"/>
    <property type="match status" value="1"/>
</dbReference>
<reference evidence="12" key="1">
    <citation type="journal article" date="2019" name="Int. J. Syst. Evol. Microbiol.">
        <title>The Global Catalogue of Microorganisms (GCM) 10K type strain sequencing project: providing services to taxonomists for standard genome sequencing and annotation.</title>
        <authorList>
            <consortium name="The Broad Institute Genomics Platform"/>
            <consortium name="The Broad Institute Genome Sequencing Center for Infectious Disease"/>
            <person name="Wu L."/>
            <person name="Ma J."/>
        </authorList>
    </citation>
    <scope>NUCLEOTIDE SEQUENCE [LARGE SCALE GENOMIC DNA]</scope>
    <source>
        <strain evidence="12">KCTC 62164</strain>
    </source>
</reference>
<accession>A0ABV7D8W1</accession>
<dbReference type="InterPro" id="IPR000926">
    <property type="entry name" value="RibA"/>
</dbReference>
<dbReference type="GO" id="GO:0003935">
    <property type="term" value="F:GTP cyclohydrolase II activity"/>
    <property type="evidence" value="ECO:0007669"/>
    <property type="project" value="UniProtKB-EC"/>
</dbReference>
<dbReference type="SUPFAM" id="SSF142695">
    <property type="entry name" value="RibA-like"/>
    <property type="match status" value="1"/>
</dbReference>
<evidence type="ECO:0000256" key="2">
    <source>
        <dbReference type="ARBA" id="ARBA00022619"/>
    </source>
</evidence>
<comment type="pathway">
    <text evidence="1 9">Cofactor biosynthesis; riboflavin biosynthesis; 5-amino-6-(D-ribitylamino)uracil from GTP: step 1/4.</text>
</comment>
<dbReference type="NCBIfam" id="NF001591">
    <property type="entry name" value="PRK00393.1"/>
    <property type="match status" value="1"/>
</dbReference>
<comment type="similarity">
    <text evidence="9">Belongs to the GTP cyclohydrolase II family.</text>
</comment>
<evidence type="ECO:0000256" key="9">
    <source>
        <dbReference type="HAMAP-Rule" id="MF_00179"/>
    </source>
</evidence>
<dbReference type="NCBIfam" id="TIGR00505">
    <property type="entry name" value="ribA"/>
    <property type="match status" value="1"/>
</dbReference>
<dbReference type="HAMAP" id="MF_00179">
    <property type="entry name" value="RibA"/>
    <property type="match status" value="1"/>
</dbReference>
<sequence length="368" mass="39834">MKHMDTDEKRLLSLERACGDLRRGHPVVVCDSSGKSLLVLPAEHANTATLGFFDGLASESFILLTSNRALTLKVASKGWSVVRIARPQWMQANDIVALADPTLDLATPMKGPFQRLEHKETDLDKAAIKLAKWAHLLPAVVAAEIADAKALVSKHGLLEVFAPDVLAADMTQASALKEVASARVPLAGSENTRLVSFRPQTGGVEHIAIVIGEPSRRTPPLMRIHSECFTGDLLGSLKCDCGEQLRGAIRAIDAAGGGVLLYLAQEGRGIGLISKLKAYALQDQGYDTVDANTRLGFDVDERIFAPAAEMLKLLGFTSVRLMTNNPNKVEGLERYGIKVVERVAHAFPPNPHNEMYLATKKIKTGHIL</sequence>
<feature type="domain" description="GTP cyclohydrolase II" evidence="10">
    <location>
        <begin position="179"/>
        <end position="343"/>
    </location>
</feature>
<protein>
    <recommendedName>
        <fullName evidence="9">GTP cyclohydrolase-2</fullName>
        <ecNumber evidence="9">3.5.4.25</ecNumber>
    </recommendedName>
    <alternativeName>
        <fullName evidence="9">GTP cyclohydrolase II</fullName>
    </alternativeName>
</protein>
<dbReference type="EMBL" id="JBHRSL010000028">
    <property type="protein sequence ID" value="MFC3053648.1"/>
    <property type="molecule type" value="Genomic_DNA"/>
</dbReference>
<evidence type="ECO:0000256" key="7">
    <source>
        <dbReference type="ARBA" id="ARBA00023134"/>
    </source>
</evidence>
<dbReference type="PANTHER" id="PTHR21327">
    <property type="entry name" value="GTP CYCLOHYDROLASE II-RELATED"/>
    <property type="match status" value="1"/>
</dbReference>
<dbReference type="InterPro" id="IPR032677">
    <property type="entry name" value="GTP_cyclohydro_II"/>
</dbReference>
<evidence type="ECO:0000256" key="3">
    <source>
        <dbReference type="ARBA" id="ARBA00022723"/>
    </source>
</evidence>
<gene>
    <name evidence="9 11" type="primary">ribA</name>
    <name evidence="11" type="ORF">ACFOKA_17240</name>
</gene>
<keyword evidence="4 9" id="KW-0547">Nucleotide-binding</keyword>
<name>A0ABV7D8W1_9PROT</name>
<keyword evidence="12" id="KW-1185">Reference proteome</keyword>
<feature type="binding site" evidence="9">
    <location>
        <begin position="223"/>
        <end position="227"/>
    </location>
    <ligand>
        <name>GTP</name>
        <dbReference type="ChEBI" id="CHEBI:37565"/>
    </ligand>
</feature>
<feature type="binding site" evidence="9">
    <location>
        <begin position="266"/>
        <end position="268"/>
    </location>
    <ligand>
        <name>GTP</name>
        <dbReference type="ChEBI" id="CHEBI:37565"/>
    </ligand>
</feature>